<dbReference type="Gene3D" id="1.10.10.10">
    <property type="entry name" value="Winged helix-like DNA-binding domain superfamily/Winged helix DNA-binding domain"/>
    <property type="match status" value="1"/>
</dbReference>
<dbReference type="InterPro" id="IPR036390">
    <property type="entry name" value="WH_DNA-bd_sf"/>
</dbReference>
<evidence type="ECO:0000313" key="4">
    <source>
        <dbReference type="Proteomes" id="UP000339690"/>
    </source>
</evidence>
<reference evidence="3 4" key="1">
    <citation type="submission" date="2019-11" db="EMBL/GenBank/DDBJ databases">
        <title>Gracilibacillus salitolerans sp. nov., a moderate halophile isolated from a saline soil in northwest China.</title>
        <authorList>
            <person name="Gan L."/>
        </authorList>
    </citation>
    <scope>NUCLEOTIDE SEQUENCE [LARGE SCALE GENOMIC DNA]</scope>
    <source>
        <strain evidence="3 4">SCU50</strain>
    </source>
</reference>
<dbReference type="InterPro" id="IPR001845">
    <property type="entry name" value="HTH_ArsR_DNA-bd_dom"/>
</dbReference>
<keyword evidence="4" id="KW-1185">Reference proteome</keyword>
<keyword evidence="1" id="KW-0238">DNA-binding</keyword>
<dbReference type="PANTHER" id="PTHR38600:SF2">
    <property type="entry name" value="SLL0088 PROTEIN"/>
    <property type="match status" value="1"/>
</dbReference>
<dbReference type="GO" id="GO:0003700">
    <property type="term" value="F:DNA-binding transcription factor activity"/>
    <property type="evidence" value="ECO:0007669"/>
    <property type="project" value="InterPro"/>
</dbReference>
<dbReference type="Pfam" id="PF01022">
    <property type="entry name" value="HTH_5"/>
    <property type="match status" value="1"/>
</dbReference>
<feature type="domain" description="HTH arsR-type" evidence="2">
    <location>
        <begin position="6"/>
        <end position="51"/>
    </location>
</feature>
<dbReference type="RefSeq" id="WP_153790453.1">
    <property type="nucleotide sequence ID" value="NZ_CP045915.1"/>
</dbReference>
<dbReference type="GO" id="GO:0003677">
    <property type="term" value="F:DNA binding"/>
    <property type="evidence" value="ECO:0007669"/>
    <property type="project" value="UniProtKB-KW"/>
</dbReference>
<evidence type="ECO:0000256" key="1">
    <source>
        <dbReference type="ARBA" id="ARBA00023125"/>
    </source>
</evidence>
<dbReference type="CDD" id="cd00090">
    <property type="entry name" value="HTH_ARSR"/>
    <property type="match status" value="1"/>
</dbReference>
<dbReference type="Proteomes" id="UP000339690">
    <property type="component" value="Chromosome"/>
</dbReference>
<proteinExistence type="predicted"/>
<dbReference type="AlphaFoldDB" id="A0A5Q2TGV2"/>
<organism evidence="3 4">
    <name type="scientific">Gracilibacillus salitolerans</name>
    <dbReference type="NCBI Taxonomy" id="2663022"/>
    <lineage>
        <taxon>Bacteria</taxon>
        <taxon>Bacillati</taxon>
        <taxon>Bacillota</taxon>
        <taxon>Bacilli</taxon>
        <taxon>Bacillales</taxon>
        <taxon>Bacillaceae</taxon>
        <taxon>Gracilibacillus</taxon>
    </lineage>
</organism>
<evidence type="ECO:0000313" key="3">
    <source>
        <dbReference type="EMBL" id="QGH33417.1"/>
    </source>
</evidence>
<dbReference type="PANTHER" id="PTHR38600">
    <property type="entry name" value="TRANSCRIPTIONAL REGULATORY PROTEIN"/>
    <property type="match status" value="1"/>
</dbReference>
<evidence type="ECO:0000259" key="2">
    <source>
        <dbReference type="Pfam" id="PF01022"/>
    </source>
</evidence>
<name>A0A5Q2TGV2_9BACI</name>
<dbReference type="SUPFAM" id="SSF46785">
    <property type="entry name" value="Winged helix' DNA-binding domain"/>
    <property type="match status" value="1"/>
</dbReference>
<dbReference type="EMBL" id="CP045915">
    <property type="protein sequence ID" value="QGH33417.1"/>
    <property type="molecule type" value="Genomic_DNA"/>
</dbReference>
<protein>
    <submittedName>
        <fullName evidence="3">DeoR family transcriptional regulator</fullName>
    </submittedName>
</protein>
<accession>A0A5Q2TGV2</accession>
<dbReference type="InterPro" id="IPR036388">
    <property type="entry name" value="WH-like_DNA-bd_sf"/>
</dbReference>
<gene>
    <name evidence="3" type="ORF">GI584_04920</name>
</gene>
<sequence length="208" mass="23973">MVKEQSTRAMILELLKKNQSLSVSGISNFLNITEMAIRKHLIKLESEKLITSRTVRQPMGRPVIYYSLTAAGENAFPKSYDLLTMEFLRDMEETIGIEAIDQLFEKREERLRQKYRRRIFIEDPISEKVKALVKVQSDNGYMSEFHQEDNDKLSFSQYNCPIAAIADKYDKPCECELNLFKSVLGTEKVKRVECIAKGGAACKYVVQK</sequence>
<dbReference type="InterPro" id="IPR011991">
    <property type="entry name" value="ArsR-like_HTH"/>
</dbReference>
<dbReference type="KEGG" id="grc:GI584_04920"/>